<dbReference type="EMBL" id="JALBWM010000012">
    <property type="protein sequence ID" value="MCO1333650.1"/>
    <property type="molecule type" value="Genomic_DNA"/>
</dbReference>
<dbReference type="RefSeq" id="WP_252465093.1">
    <property type="nucleotide sequence ID" value="NZ_JALBWM010000012.1"/>
</dbReference>
<reference evidence="10" key="1">
    <citation type="journal article" date="2022" name="Arch. Microbiol.">
        <title>Microbulbifer okhotskensis sp. nov., isolated from a deep bottom sediment of the Okhotsk Sea.</title>
        <authorList>
            <person name="Romanenko L."/>
            <person name="Kurilenko V."/>
            <person name="Otstavnykh N."/>
            <person name="Velansky P."/>
            <person name="Isaeva M."/>
            <person name="Mikhailov V."/>
        </authorList>
    </citation>
    <scope>NUCLEOTIDE SEQUENCE</scope>
    <source>
        <strain evidence="10">OS29</strain>
    </source>
</reference>
<dbReference type="GO" id="GO:0022857">
    <property type="term" value="F:transmembrane transporter activity"/>
    <property type="evidence" value="ECO:0007669"/>
    <property type="project" value="TreeGrafter"/>
</dbReference>
<comment type="subcellular location">
    <subcellularLocation>
        <location evidence="1">Cell membrane</location>
        <topology evidence="1">Multi-pass membrane protein</topology>
    </subcellularLocation>
</comment>
<dbReference type="InterPro" id="IPR003838">
    <property type="entry name" value="ABC3_permease_C"/>
</dbReference>
<dbReference type="InterPro" id="IPR025857">
    <property type="entry name" value="MacB_PCD"/>
</dbReference>
<accession>A0A9X2EM72</accession>
<dbReference type="Proteomes" id="UP001139028">
    <property type="component" value="Unassembled WGS sequence"/>
</dbReference>
<evidence type="ECO:0000256" key="6">
    <source>
        <dbReference type="ARBA" id="ARBA00038076"/>
    </source>
</evidence>
<feature type="transmembrane region" description="Helical" evidence="7">
    <location>
        <begin position="363"/>
        <end position="384"/>
    </location>
</feature>
<keyword evidence="4 7" id="KW-1133">Transmembrane helix</keyword>
<dbReference type="Pfam" id="PF02687">
    <property type="entry name" value="FtsX"/>
    <property type="match status" value="1"/>
</dbReference>
<comment type="caution">
    <text evidence="10">The sequence shown here is derived from an EMBL/GenBank/DDBJ whole genome shotgun (WGS) entry which is preliminary data.</text>
</comment>
<keyword evidence="11" id="KW-1185">Reference proteome</keyword>
<name>A0A9X2EM72_9GAMM</name>
<dbReference type="PANTHER" id="PTHR30572:SF4">
    <property type="entry name" value="ABC TRANSPORTER PERMEASE YTRF"/>
    <property type="match status" value="1"/>
</dbReference>
<sequence length="402" mass="43645">MLELKPMLSALWRNKASALLIALQLALTLAIISNIVVIVQDRIEKIERPTGITVEDIIALNFMAIPQNYDMTGAIAADLELLRALPYVKDATVTNQVPLSQSGSAGTFYTQPNQEIGGENSNYYNTDPHFIDTLGLNLVAGRNFTDAEIQFSDPNESPEIAVALVTQQFAEKLYPGQDPIGKPLFDGSGSNPIEIIGVVERHLGAWVGWSNAGNVAFFPSIKNTQDTNYLIRTEPGKRDQVLKALVQKLSERDPQRVIKTKVLSEYVARSYARDNLMVKVLSIVAAMLSFIVALGIVGLTIFWINQRAKQIGVRRALGATRTNISRYFLLENSLIAGTGIAIGSAAALIVNQSMVRDYSQPELTLMPLAICALLVLLVSLAAALTPAIRAANISPATATRSV</sequence>
<dbReference type="GO" id="GO:0005886">
    <property type="term" value="C:plasma membrane"/>
    <property type="evidence" value="ECO:0007669"/>
    <property type="project" value="UniProtKB-SubCell"/>
</dbReference>
<gene>
    <name evidence="10" type="ORF">MO867_04770</name>
</gene>
<evidence type="ECO:0000256" key="3">
    <source>
        <dbReference type="ARBA" id="ARBA00022692"/>
    </source>
</evidence>
<evidence type="ECO:0000259" key="9">
    <source>
        <dbReference type="Pfam" id="PF12704"/>
    </source>
</evidence>
<dbReference type="InterPro" id="IPR050250">
    <property type="entry name" value="Macrolide_Exporter_MacB"/>
</dbReference>
<evidence type="ECO:0000259" key="8">
    <source>
        <dbReference type="Pfam" id="PF02687"/>
    </source>
</evidence>
<feature type="transmembrane region" description="Helical" evidence="7">
    <location>
        <begin position="280"/>
        <end position="304"/>
    </location>
</feature>
<comment type="similarity">
    <text evidence="6">Belongs to the ABC-4 integral membrane protein family.</text>
</comment>
<feature type="domain" description="MacB-like periplasmic core" evidence="9">
    <location>
        <begin position="26"/>
        <end position="245"/>
    </location>
</feature>
<proteinExistence type="inferred from homology"/>
<protein>
    <submittedName>
        <fullName evidence="10">ABC transporter permease</fullName>
    </submittedName>
</protein>
<evidence type="ECO:0000256" key="2">
    <source>
        <dbReference type="ARBA" id="ARBA00022475"/>
    </source>
</evidence>
<evidence type="ECO:0000256" key="5">
    <source>
        <dbReference type="ARBA" id="ARBA00023136"/>
    </source>
</evidence>
<keyword evidence="5 7" id="KW-0472">Membrane</keyword>
<dbReference type="PANTHER" id="PTHR30572">
    <property type="entry name" value="MEMBRANE COMPONENT OF TRANSPORTER-RELATED"/>
    <property type="match status" value="1"/>
</dbReference>
<keyword evidence="3 7" id="KW-0812">Transmembrane</keyword>
<keyword evidence="2" id="KW-1003">Cell membrane</keyword>
<evidence type="ECO:0000256" key="7">
    <source>
        <dbReference type="SAM" id="Phobius"/>
    </source>
</evidence>
<dbReference type="AlphaFoldDB" id="A0A9X2EM72"/>
<evidence type="ECO:0000313" key="11">
    <source>
        <dbReference type="Proteomes" id="UP001139028"/>
    </source>
</evidence>
<feature type="transmembrane region" description="Helical" evidence="7">
    <location>
        <begin position="324"/>
        <end position="351"/>
    </location>
</feature>
<feature type="transmembrane region" description="Helical" evidence="7">
    <location>
        <begin position="20"/>
        <end position="39"/>
    </location>
</feature>
<evidence type="ECO:0000256" key="1">
    <source>
        <dbReference type="ARBA" id="ARBA00004651"/>
    </source>
</evidence>
<dbReference type="Pfam" id="PF12704">
    <property type="entry name" value="MacB_PCD"/>
    <property type="match status" value="1"/>
</dbReference>
<evidence type="ECO:0000256" key="4">
    <source>
        <dbReference type="ARBA" id="ARBA00022989"/>
    </source>
</evidence>
<feature type="domain" description="ABC3 transporter permease C-terminal" evidence="8">
    <location>
        <begin position="283"/>
        <end position="395"/>
    </location>
</feature>
<organism evidence="10 11">
    <name type="scientific">Microbulbifer okhotskensis</name>
    <dbReference type="NCBI Taxonomy" id="2926617"/>
    <lineage>
        <taxon>Bacteria</taxon>
        <taxon>Pseudomonadati</taxon>
        <taxon>Pseudomonadota</taxon>
        <taxon>Gammaproteobacteria</taxon>
        <taxon>Cellvibrionales</taxon>
        <taxon>Microbulbiferaceae</taxon>
        <taxon>Microbulbifer</taxon>
    </lineage>
</organism>
<evidence type="ECO:0000313" key="10">
    <source>
        <dbReference type="EMBL" id="MCO1333650.1"/>
    </source>
</evidence>